<keyword evidence="1" id="KW-0175">Coiled coil</keyword>
<dbReference type="AlphaFoldDB" id="A0A9X6NH08"/>
<comment type="caution">
    <text evidence="2">The sequence shown here is derived from an EMBL/GenBank/DDBJ whole genome shotgun (WGS) entry which is preliminary data.</text>
</comment>
<dbReference type="Proteomes" id="UP000192578">
    <property type="component" value="Unassembled WGS sequence"/>
</dbReference>
<organism evidence="2 3">
    <name type="scientific">Hypsibius exemplaris</name>
    <name type="common">Freshwater tardigrade</name>
    <dbReference type="NCBI Taxonomy" id="2072580"/>
    <lineage>
        <taxon>Eukaryota</taxon>
        <taxon>Metazoa</taxon>
        <taxon>Ecdysozoa</taxon>
        <taxon>Tardigrada</taxon>
        <taxon>Eutardigrada</taxon>
        <taxon>Parachela</taxon>
        <taxon>Hypsibioidea</taxon>
        <taxon>Hypsibiidae</taxon>
        <taxon>Hypsibius</taxon>
    </lineage>
</organism>
<keyword evidence="3" id="KW-1185">Reference proteome</keyword>
<dbReference type="EMBL" id="MTYJ01000290">
    <property type="protein sequence ID" value="OWA52873.1"/>
    <property type="molecule type" value="Genomic_DNA"/>
</dbReference>
<reference evidence="3" key="1">
    <citation type="submission" date="2017-01" db="EMBL/GenBank/DDBJ databases">
        <title>Comparative genomics of anhydrobiosis in the tardigrade Hypsibius dujardini.</title>
        <authorList>
            <person name="Yoshida Y."/>
            <person name="Koutsovoulos G."/>
            <person name="Laetsch D."/>
            <person name="Stevens L."/>
            <person name="Kumar S."/>
            <person name="Horikawa D."/>
            <person name="Ishino K."/>
            <person name="Komine S."/>
            <person name="Tomita M."/>
            <person name="Blaxter M."/>
            <person name="Arakawa K."/>
        </authorList>
    </citation>
    <scope>NUCLEOTIDE SEQUENCE [LARGE SCALE GENOMIC DNA]</scope>
    <source>
        <strain evidence="3">Z151</strain>
    </source>
</reference>
<name>A0A9X6NH08_HYPEX</name>
<accession>A0A9X6NH08</accession>
<protein>
    <submittedName>
        <fullName evidence="2">Uncharacterized protein</fullName>
    </submittedName>
</protein>
<evidence type="ECO:0000256" key="1">
    <source>
        <dbReference type="SAM" id="Coils"/>
    </source>
</evidence>
<sequence>MDYIKKKDKTRDKTGFEKTVNNTLADKSYFRRPDSNPHMWEEQDIEGLPALSTQILQENQQLNEDILAKQDIQGLRADYTQILQENQRLKKKNQQLDDDILAGGMGAMQMGANPIEPAAVVELA</sequence>
<gene>
    <name evidence="2" type="ORF">BV898_17315</name>
</gene>
<proteinExistence type="predicted"/>
<evidence type="ECO:0000313" key="2">
    <source>
        <dbReference type="EMBL" id="OWA52873.1"/>
    </source>
</evidence>
<feature type="coiled-coil region" evidence="1">
    <location>
        <begin position="72"/>
        <end position="99"/>
    </location>
</feature>
<evidence type="ECO:0000313" key="3">
    <source>
        <dbReference type="Proteomes" id="UP000192578"/>
    </source>
</evidence>